<dbReference type="GeneID" id="23863091"/>
<dbReference type="KEGG" id="tbg:TbgDal_VII7830"/>
<proteinExistence type="predicted"/>
<dbReference type="Proteomes" id="UP000002316">
    <property type="component" value="Chromosome 7"/>
</dbReference>
<gene>
    <name evidence="2" type="ORF">TbgDal_VII7830</name>
</gene>
<accession>C9ZU23</accession>
<dbReference type="AlphaFoldDB" id="C9ZU23"/>
<evidence type="ECO:0000313" key="3">
    <source>
        <dbReference type="Proteomes" id="UP000002316"/>
    </source>
</evidence>
<evidence type="ECO:0000313" key="2">
    <source>
        <dbReference type="EMBL" id="CBH12909.1"/>
    </source>
</evidence>
<dbReference type="VEuPathDB" id="TriTrypDB:Tbg972.7.7830"/>
<dbReference type="EMBL" id="FN554970">
    <property type="protein sequence ID" value="CBH12909.1"/>
    <property type="molecule type" value="Genomic_DNA"/>
</dbReference>
<dbReference type="RefSeq" id="XP_011775188.1">
    <property type="nucleotide sequence ID" value="XM_011776886.1"/>
</dbReference>
<protein>
    <submittedName>
        <fullName evidence="2">T. brucei spp.-specific protein</fullName>
    </submittedName>
</protein>
<evidence type="ECO:0000256" key="1">
    <source>
        <dbReference type="SAM" id="MobiDB-lite"/>
    </source>
</evidence>
<name>C9ZU23_TRYB9</name>
<reference evidence="3" key="1">
    <citation type="journal article" date="2010" name="PLoS Negl. Trop. Dis.">
        <title>The genome sequence of Trypanosoma brucei gambiense, causative agent of chronic human african trypanosomiasis.</title>
        <authorList>
            <person name="Jackson A.P."/>
            <person name="Sanders M."/>
            <person name="Berry A."/>
            <person name="McQuillan J."/>
            <person name="Aslett M.A."/>
            <person name="Quail M.A."/>
            <person name="Chukualim B."/>
            <person name="Capewell P."/>
            <person name="MacLeod A."/>
            <person name="Melville S.E."/>
            <person name="Gibson W."/>
            <person name="Barry J.D."/>
            <person name="Berriman M."/>
            <person name="Hertz-Fowler C."/>
        </authorList>
    </citation>
    <scope>NUCLEOTIDE SEQUENCE [LARGE SCALE GENOMIC DNA]</scope>
    <source>
        <strain evidence="3">MHOM/CI/86/DAL972</strain>
    </source>
</reference>
<feature type="compositionally biased region" description="Basic and acidic residues" evidence="1">
    <location>
        <begin position="42"/>
        <end position="52"/>
    </location>
</feature>
<feature type="region of interest" description="Disordered" evidence="1">
    <location>
        <begin position="21"/>
        <end position="58"/>
    </location>
</feature>
<sequence length="276" mass="29959">MEDIPQDPERTVAAGVFSIANFPPRAPSPPTRARRQLMLATLKKEKKERTEGRANSVGFNSSDNNYASDCCYGAERNHNHNHNHNRDDDVDDDDGFYYYFSNGDDDGAGGCCCCCCCDDVLMAEESCRRSGSRSRWFSRTGSFGFTGGRMTPLAWCACEDASTLNGDELTGGPAVATASASIGVADICAVSSCSSPRPSYGQAFVPLARRWLKDPSPSILPYPNPGYYKRNHNGLHNRRSNSRHGYCSCSCSRSGRGDGEAIATSPLASVRDCEIT</sequence>
<organism evidence="2 3">
    <name type="scientific">Trypanosoma brucei gambiense (strain MHOM/CI/86/DAL972)</name>
    <dbReference type="NCBI Taxonomy" id="679716"/>
    <lineage>
        <taxon>Eukaryota</taxon>
        <taxon>Discoba</taxon>
        <taxon>Euglenozoa</taxon>
        <taxon>Kinetoplastea</taxon>
        <taxon>Metakinetoplastina</taxon>
        <taxon>Trypanosomatida</taxon>
        <taxon>Trypanosomatidae</taxon>
        <taxon>Trypanosoma</taxon>
    </lineage>
</organism>